<feature type="signal peptide" evidence="1">
    <location>
        <begin position="1"/>
        <end position="19"/>
    </location>
</feature>
<evidence type="ECO:0000256" key="1">
    <source>
        <dbReference type="SAM" id="SignalP"/>
    </source>
</evidence>
<sequence length="195" mass="21021">MGLLTGFAALLAAPAVVLAASPPSLPTITSISFSGNGCSSNPKYSGNFNDLQITYNSFSVQYPGSQQTQNCQVHIQASGGTPGWQFSIRDVQVTGHAYLTSGTNLDWFSTVYFSQDAANTGSKRDSYQNDGSGTISQDVVLFNDLSGNRVWSPCLGSDGYTGILNVNWRGALTGDGSKASFDAWYQRWDVDWRRC</sequence>
<dbReference type="AlphaFoldDB" id="A0AAJ0FC23"/>
<gene>
    <name evidence="2" type="ORF">QBC47DRAFT_166718</name>
</gene>
<organism evidence="2 3">
    <name type="scientific">Echria macrotheca</name>
    <dbReference type="NCBI Taxonomy" id="438768"/>
    <lineage>
        <taxon>Eukaryota</taxon>
        <taxon>Fungi</taxon>
        <taxon>Dikarya</taxon>
        <taxon>Ascomycota</taxon>
        <taxon>Pezizomycotina</taxon>
        <taxon>Sordariomycetes</taxon>
        <taxon>Sordariomycetidae</taxon>
        <taxon>Sordariales</taxon>
        <taxon>Schizotheciaceae</taxon>
        <taxon>Echria</taxon>
    </lineage>
</organism>
<name>A0AAJ0FC23_9PEZI</name>
<dbReference type="Pfam" id="PF14273">
    <property type="entry name" value="DUF4360"/>
    <property type="match status" value="1"/>
</dbReference>
<proteinExistence type="predicted"/>
<evidence type="ECO:0000313" key="3">
    <source>
        <dbReference type="Proteomes" id="UP001239445"/>
    </source>
</evidence>
<feature type="chain" id="PRO_5042553401" evidence="1">
    <location>
        <begin position="20"/>
        <end position="195"/>
    </location>
</feature>
<dbReference type="Proteomes" id="UP001239445">
    <property type="component" value="Unassembled WGS sequence"/>
</dbReference>
<dbReference type="InterPro" id="IPR025649">
    <property type="entry name" value="DUF4360"/>
</dbReference>
<dbReference type="EMBL" id="MU839830">
    <property type="protein sequence ID" value="KAK1757888.1"/>
    <property type="molecule type" value="Genomic_DNA"/>
</dbReference>
<evidence type="ECO:0000313" key="2">
    <source>
        <dbReference type="EMBL" id="KAK1757888.1"/>
    </source>
</evidence>
<keyword evidence="3" id="KW-1185">Reference proteome</keyword>
<comment type="caution">
    <text evidence="2">The sequence shown here is derived from an EMBL/GenBank/DDBJ whole genome shotgun (WGS) entry which is preliminary data.</text>
</comment>
<accession>A0AAJ0FC23</accession>
<keyword evidence="1" id="KW-0732">Signal</keyword>
<dbReference type="PANTHER" id="PTHR38847">
    <property type="match status" value="1"/>
</dbReference>
<dbReference type="PANTHER" id="PTHR38847:SF1">
    <property type="entry name" value="PSEUDOURIDINE SYNTHASE RSUA_RLUA-LIKE DOMAIN-CONTAINING PROTEIN"/>
    <property type="match status" value="1"/>
</dbReference>
<protein>
    <submittedName>
        <fullName evidence="2">Uncharacterized protein</fullName>
    </submittedName>
</protein>
<reference evidence="2" key="1">
    <citation type="submission" date="2023-06" db="EMBL/GenBank/DDBJ databases">
        <title>Genome-scale phylogeny and comparative genomics of the fungal order Sordariales.</title>
        <authorList>
            <consortium name="Lawrence Berkeley National Laboratory"/>
            <person name="Hensen N."/>
            <person name="Bonometti L."/>
            <person name="Westerberg I."/>
            <person name="Brannstrom I.O."/>
            <person name="Guillou S."/>
            <person name="Cros-Aarteil S."/>
            <person name="Calhoun S."/>
            <person name="Haridas S."/>
            <person name="Kuo A."/>
            <person name="Mondo S."/>
            <person name="Pangilinan J."/>
            <person name="Riley R."/>
            <person name="Labutti K."/>
            <person name="Andreopoulos B."/>
            <person name="Lipzen A."/>
            <person name="Chen C."/>
            <person name="Yanf M."/>
            <person name="Daum C."/>
            <person name="Ng V."/>
            <person name="Clum A."/>
            <person name="Steindorff A."/>
            <person name="Ohm R."/>
            <person name="Martin F."/>
            <person name="Silar P."/>
            <person name="Natvig D."/>
            <person name="Lalanne C."/>
            <person name="Gautier V."/>
            <person name="Ament-Velasquez S.L."/>
            <person name="Kruys A."/>
            <person name="Hutchinson M.I."/>
            <person name="Powell A.J."/>
            <person name="Barry K."/>
            <person name="Miller A.N."/>
            <person name="Grigoriev I.V."/>
            <person name="Debuchy R."/>
            <person name="Gladieux P."/>
            <person name="Thoren M.H."/>
            <person name="Johannesson H."/>
        </authorList>
    </citation>
    <scope>NUCLEOTIDE SEQUENCE</scope>
    <source>
        <strain evidence="2">PSN4</strain>
    </source>
</reference>